<protein>
    <recommendedName>
        <fullName evidence="2">HTH luxR-type domain-containing protein</fullName>
    </recommendedName>
</protein>
<evidence type="ECO:0000313" key="4">
    <source>
        <dbReference type="Proteomes" id="UP000094487"/>
    </source>
</evidence>
<reference evidence="3 4" key="1">
    <citation type="submission" date="2016-08" db="EMBL/GenBank/DDBJ databases">
        <title>Draft genome of the agarase producing Sphingomonas sp. MCT13.</title>
        <authorList>
            <person name="D'Andrea M.M."/>
            <person name="Rossolini G.M."/>
            <person name="Thaller M.C."/>
        </authorList>
    </citation>
    <scope>NUCLEOTIDE SEQUENCE [LARGE SCALE GENOMIC DNA]</scope>
    <source>
        <strain evidence="3 4">MCT13</strain>
    </source>
</reference>
<dbReference type="GO" id="GO:0006355">
    <property type="term" value="P:regulation of DNA-templated transcription"/>
    <property type="evidence" value="ECO:0007669"/>
    <property type="project" value="InterPro"/>
</dbReference>
<dbReference type="SMART" id="SM00421">
    <property type="entry name" value="HTH_LUXR"/>
    <property type="match status" value="1"/>
</dbReference>
<dbReference type="GO" id="GO:0003677">
    <property type="term" value="F:DNA binding"/>
    <property type="evidence" value="ECO:0007669"/>
    <property type="project" value="InterPro"/>
</dbReference>
<dbReference type="Pfam" id="PF00196">
    <property type="entry name" value="GerE"/>
    <property type="match status" value="1"/>
</dbReference>
<dbReference type="InterPro" id="IPR000792">
    <property type="entry name" value="Tscrpt_reg_LuxR_C"/>
</dbReference>
<feature type="region of interest" description="Disordered" evidence="1">
    <location>
        <begin position="1"/>
        <end position="22"/>
    </location>
</feature>
<dbReference type="Proteomes" id="UP000094487">
    <property type="component" value="Unassembled WGS sequence"/>
</dbReference>
<dbReference type="Gene3D" id="1.10.10.10">
    <property type="entry name" value="Winged helix-like DNA-binding domain superfamily/Winged helix DNA-binding domain"/>
    <property type="match status" value="1"/>
</dbReference>
<dbReference type="InterPro" id="IPR016032">
    <property type="entry name" value="Sig_transdc_resp-reg_C-effctor"/>
</dbReference>
<dbReference type="STRING" id="1888892.BFL28_06370"/>
<evidence type="ECO:0000256" key="1">
    <source>
        <dbReference type="SAM" id="MobiDB-lite"/>
    </source>
</evidence>
<dbReference type="AlphaFoldDB" id="A0A1E3LT11"/>
<gene>
    <name evidence="3" type="ORF">BFL28_06370</name>
</gene>
<feature type="domain" description="HTH luxR-type" evidence="2">
    <location>
        <begin position="216"/>
        <end position="273"/>
    </location>
</feature>
<accession>A0A1E3LT11</accession>
<organism evidence="3 4">
    <name type="scientific">Sphingomonas turrisvirgatae</name>
    <dbReference type="NCBI Taxonomy" id="1888892"/>
    <lineage>
        <taxon>Bacteria</taxon>
        <taxon>Pseudomonadati</taxon>
        <taxon>Pseudomonadota</taxon>
        <taxon>Alphaproteobacteria</taxon>
        <taxon>Sphingomonadales</taxon>
        <taxon>Sphingomonadaceae</taxon>
        <taxon>Sphingomonas</taxon>
    </lineage>
</organism>
<dbReference type="EMBL" id="MDDS01000075">
    <property type="protein sequence ID" value="ODP36315.1"/>
    <property type="molecule type" value="Genomic_DNA"/>
</dbReference>
<keyword evidence="4" id="KW-1185">Reference proteome</keyword>
<dbReference type="InterPro" id="IPR036388">
    <property type="entry name" value="WH-like_DNA-bd_sf"/>
</dbReference>
<comment type="caution">
    <text evidence="3">The sequence shown here is derived from an EMBL/GenBank/DDBJ whole genome shotgun (WGS) entry which is preliminary data.</text>
</comment>
<name>A0A1E3LT11_9SPHN</name>
<evidence type="ECO:0000313" key="3">
    <source>
        <dbReference type="EMBL" id="ODP36315.1"/>
    </source>
</evidence>
<sequence length="288" mass="31456">MRFSLASADHRDRRPPVQGGFGGEMDALTGRLLGDLVSAIGTAAFPGCLLDALSFLADVELCSVFARHNGQRIELIFSHGELPARPGFAQQASLAYLRTYWQSDRQLAQLSRTLPGTPVVVRRRASDIADPAYRTACYDQAGVVGRVSILSPGRPCFIINGYRSAGRAPFSADDVTQLERCAPVLLAALRQHLWVTLTMDCPRDETTLAARLVALDYGLSMREAEVVAALMMDETQADIAAAKQLSVSTVVTYRRRAYQKLGVTSQRDLKVLRQRLVSGPGERDSTCN</sequence>
<evidence type="ECO:0000259" key="2">
    <source>
        <dbReference type="SMART" id="SM00421"/>
    </source>
</evidence>
<dbReference type="SUPFAM" id="SSF46894">
    <property type="entry name" value="C-terminal effector domain of the bipartite response regulators"/>
    <property type="match status" value="1"/>
</dbReference>
<proteinExistence type="predicted"/>